<dbReference type="InterPro" id="IPR014721">
    <property type="entry name" value="Ribsml_uS5_D2-typ_fold_subgr"/>
</dbReference>
<dbReference type="EMBL" id="DF820485">
    <property type="protein sequence ID" value="GAK30385.1"/>
    <property type="molecule type" value="Genomic_DNA"/>
</dbReference>
<dbReference type="SUPFAM" id="SSF55060">
    <property type="entry name" value="GHMP Kinase, C-terminal domain"/>
    <property type="match status" value="1"/>
</dbReference>
<dbReference type="InterPro" id="IPR020568">
    <property type="entry name" value="Ribosomal_Su5_D2-typ_SF"/>
</dbReference>
<dbReference type="InterPro" id="IPR053859">
    <property type="entry name" value="MVD-like_N"/>
</dbReference>
<dbReference type="NCBIfam" id="TIGR01240">
    <property type="entry name" value="mevDPdecarb"/>
    <property type="match status" value="1"/>
</dbReference>
<comment type="similarity">
    <text evidence="1">Belongs to the diphosphomevalonate decarboxylase family.</text>
</comment>
<sequence>MSAYTARAHTNIALLKYWGKADQNLIIPTTSSVSLTLNEFYTDTTVEFLDNLAADEIYLDGAFLTQTSTKKVQHLLDLVRQMAGLTNSARVTSYNHVPTSAGLASSASAFAALAGAASKAAGLSLSPIELSRLARQGSGSASRSIYGGFAIWERGYDDLSSYARSINEEVSWPIQLLTVIINDQPKKINSSNGMQNVVATDPFYQSWVAHANIQVNPMLEAIERHDLAAIGAIAEANALQMHAQNMMASPAFTYLTDESWQIISLVQNLRKEGLIAYVTMDAGPNVKIISKPSDTTIITEAIQASLPTATITAATPGPGLYITKGLKIND</sequence>
<evidence type="ECO:0000256" key="1">
    <source>
        <dbReference type="ARBA" id="ARBA00008831"/>
    </source>
</evidence>
<dbReference type="InterPro" id="IPR036554">
    <property type="entry name" value="GHMP_kinase_C_sf"/>
</dbReference>
<evidence type="ECO:0000256" key="4">
    <source>
        <dbReference type="ARBA" id="ARBA00022741"/>
    </source>
</evidence>
<gene>
    <name evidence="10" type="ORF">WOSG25_021820</name>
</gene>
<dbReference type="OrthoDB" id="5498344at2"/>
<feature type="domain" description="Diphosphomevalonate decarboxylase-like N-terminal" evidence="9">
    <location>
        <begin position="8"/>
        <end position="163"/>
    </location>
</feature>
<dbReference type="Pfam" id="PF22700">
    <property type="entry name" value="MVD-like_N"/>
    <property type="match status" value="1"/>
</dbReference>
<evidence type="ECO:0000256" key="5">
    <source>
        <dbReference type="ARBA" id="ARBA00022840"/>
    </source>
</evidence>
<name>A0A069CRK1_WEIOS</name>
<dbReference type="GO" id="GO:0005829">
    <property type="term" value="C:cytosol"/>
    <property type="evidence" value="ECO:0007669"/>
    <property type="project" value="InterPro"/>
</dbReference>
<dbReference type="Pfam" id="PF18376">
    <property type="entry name" value="MDD_C"/>
    <property type="match status" value="1"/>
</dbReference>
<evidence type="ECO:0000256" key="3">
    <source>
        <dbReference type="ARBA" id="ARBA00022516"/>
    </source>
</evidence>
<evidence type="ECO:0000256" key="6">
    <source>
        <dbReference type="ARBA" id="ARBA00023098"/>
    </source>
</evidence>
<dbReference type="PANTHER" id="PTHR10977">
    <property type="entry name" value="DIPHOSPHOMEVALONATE DECARBOXYLASE"/>
    <property type="match status" value="1"/>
</dbReference>
<evidence type="ECO:0000259" key="9">
    <source>
        <dbReference type="Pfam" id="PF22700"/>
    </source>
</evidence>
<keyword evidence="6" id="KW-0443">Lipid metabolism</keyword>
<dbReference type="SUPFAM" id="SSF54211">
    <property type="entry name" value="Ribosomal protein S5 domain 2-like"/>
    <property type="match status" value="1"/>
</dbReference>
<evidence type="ECO:0000313" key="10">
    <source>
        <dbReference type="EMBL" id="GAK30385.1"/>
    </source>
</evidence>
<keyword evidence="3" id="KW-0444">Lipid biosynthesis</keyword>
<feature type="domain" description="Mvd1 C-terminal" evidence="8">
    <location>
        <begin position="177"/>
        <end position="310"/>
    </location>
</feature>
<accession>A0A069CRK1</accession>
<dbReference type="eggNOG" id="COG3407">
    <property type="taxonomic scope" value="Bacteria"/>
</dbReference>
<dbReference type="EC" id="4.1.1.33" evidence="2"/>
<dbReference type="PIRSF" id="PIRSF015950">
    <property type="entry name" value="Mev_P_decrbx"/>
    <property type="match status" value="1"/>
</dbReference>
<keyword evidence="4" id="KW-0547">Nucleotide-binding</keyword>
<proteinExistence type="inferred from homology"/>
<keyword evidence="7" id="KW-0456">Lyase</keyword>
<dbReference type="Gene3D" id="3.30.230.10">
    <property type="match status" value="1"/>
</dbReference>
<dbReference type="RefSeq" id="WP_027698500.1">
    <property type="nucleotide sequence ID" value="NZ_DF820485.1"/>
</dbReference>
<dbReference type="Proteomes" id="UP000030643">
    <property type="component" value="Unassembled WGS sequence"/>
</dbReference>
<dbReference type="InterPro" id="IPR029765">
    <property type="entry name" value="Mev_diP_decarb"/>
</dbReference>
<keyword evidence="5" id="KW-0067">ATP-binding</keyword>
<organism evidence="10 11">
    <name type="scientific">Weissella oryzae (strain DSM 25784 / JCM 18191 / LMG 30913 / SG25)</name>
    <dbReference type="NCBI Taxonomy" id="1329250"/>
    <lineage>
        <taxon>Bacteria</taxon>
        <taxon>Bacillati</taxon>
        <taxon>Bacillota</taxon>
        <taxon>Bacilli</taxon>
        <taxon>Lactobacillales</taxon>
        <taxon>Lactobacillaceae</taxon>
        <taxon>Weissella</taxon>
    </lineage>
</organism>
<reference evidence="11" key="1">
    <citation type="journal article" date="2014" name="Genome Announc.">
        <title>Draft genome sequence of Weissella oryzae SG25T, isolated from fermented rice grains.</title>
        <authorList>
            <person name="Tanizawa Y."/>
            <person name="Fujisawa T."/>
            <person name="Mochizuki T."/>
            <person name="Kaminuma E."/>
            <person name="Suzuki Y."/>
            <person name="Nakamura Y."/>
            <person name="Tohno M."/>
        </authorList>
    </citation>
    <scope>NUCLEOTIDE SEQUENCE [LARGE SCALE GENOMIC DNA]</scope>
    <source>
        <strain evidence="11">DSM 25784 / JCM 18191 / LMG 30913 / SG25</strain>
    </source>
</reference>
<dbReference type="GO" id="GO:0004163">
    <property type="term" value="F:diphosphomevalonate decarboxylase activity"/>
    <property type="evidence" value="ECO:0007669"/>
    <property type="project" value="UniProtKB-EC"/>
</dbReference>
<protein>
    <recommendedName>
        <fullName evidence="2">diphosphomevalonate decarboxylase</fullName>
        <ecNumber evidence="2">4.1.1.33</ecNumber>
    </recommendedName>
</protein>
<evidence type="ECO:0000256" key="7">
    <source>
        <dbReference type="ARBA" id="ARBA00023239"/>
    </source>
</evidence>
<evidence type="ECO:0000256" key="2">
    <source>
        <dbReference type="ARBA" id="ARBA00012296"/>
    </source>
</evidence>
<dbReference type="GO" id="GO:0019287">
    <property type="term" value="P:isopentenyl diphosphate biosynthetic process, mevalonate pathway"/>
    <property type="evidence" value="ECO:0007669"/>
    <property type="project" value="InterPro"/>
</dbReference>
<dbReference type="FunFam" id="3.30.230.10:FF:000072">
    <property type="entry name" value="Diphosphomevalonate decarboxylase"/>
    <property type="match status" value="1"/>
</dbReference>
<dbReference type="GO" id="GO:0005524">
    <property type="term" value="F:ATP binding"/>
    <property type="evidence" value="ECO:0007669"/>
    <property type="project" value="UniProtKB-KW"/>
</dbReference>
<dbReference type="InterPro" id="IPR005935">
    <property type="entry name" value="Mev_decarb"/>
</dbReference>
<dbReference type="InterPro" id="IPR041431">
    <property type="entry name" value="Mvd1_C"/>
</dbReference>
<dbReference type="Gene3D" id="3.30.70.890">
    <property type="entry name" value="GHMP kinase, C-terminal domain"/>
    <property type="match status" value="1"/>
</dbReference>
<evidence type="ECO:0000313" key="11">
    <source>
        <dbReference type="Proteomes" id="UP000030643"/>
    </source>
</evidence>
<dbReference type="PANTHER" id="PTHR10977:SF3">
    <property type="entry name" value="DIPHOSPHOMEVALONATE DECARBOXYLASE"/>
    <property type="match status" value="1"/>
</dbReference>
<dbReference type="STRING" id="1329250.WOSG25_021820"/>
<dbReference type="AlphaFoldDB" id="A0A069CRK1"/>
<evidence type="ECO:0000259" key="8">
    <source>
        <dbReference type="Pfam" id="PF18376"/>
    </source>
</evidence>
<keyword evidence="11" id="KW-1185">Reference proteome</keyword>